<proteinExistence type="predicted"/>
<organism evidence="1 2">
    <name type="scientific">Fusarium keratoplasticum</name>
    <dbReference type="NCBI Taxonomy" id="1328300"/>
    <lineage>
        <taxon>Eukaryota</taxon>
        <taxon>Fungi</taxon>
        <taxon>Dikarya</taxon>
        <taxon>Ascomycota</taxon>
        <taxon>Pezizomycotina</taxon>
        <taxon>Sordariomycetes</taxon>
        <taxon>Hypocreomycetidae</taxon>
        <taxon>Hypocreales</taxon>
        <taxon>Nectriaceae</taxon>
        <taxon>Fusarium</taxon>
        <taxon>Fusarium solani species complex</taxon>
    </lineage>
</organism>
<dbReference type="EMBL" id="CM046508">
    <property type="protein sequence ID" value="KAI8665864.1"/>
    <property type="molecule type" value="Genomic_DNA"/>
</dbReference>
<dbReference type="Proteomes" id="UP001065298">
    <property type="component" value="Chromosome 6"/>
</dbReference>
<accession>A0ACC0QRV0</accession>
<gene>
    <name evidence="1" type="ORF">NCS57_00809100</name>
</gene>
<sequence length="596" mass="67141">MAESSSSKELPPDIYKPLDKDTREIRLFEILPSEDINATVEIRLFPHRLGDMSGQFIPFSYVWGDPTDTEPIKVNGMSTAVTRNLADFLKQTRALLLDILTKGSWDKPAIFWADAICINQQDMEERNHQVQLLKPIYSSAPLALAWLGHFSDAHLAVSLAESLGPPHGLGFISNLPNLDYSSWMHAHPHLWAVSEGRNAYWEAYKALVQSPYWTRTWTFQEMVLPTDVLFMVYGLLGIIETHLEADYTKDIAQVYREFASTWIDEVKDLNLLLYSQEHYRIARRSPNPIPSWTPDWEGISQKEYDGSPYPNLGVVMATLSIPHYASEQLPASNPHLCDDLSTLVVPGVVAGKVEGVYPCWLSDTSDSDFALHIVQLAIKCKSHRDSQLRPSGWPPGPRLHVFQALFRTIIPNARVHSLSQNRDASLKRSMALCFLVGVLAWAADSECLDWYSIAATYLPQLCIPLGQDFSRAWKEEIFKGYSAEDHMTDWENAAAAMEWTWENVREDVEAVRRYTRAYLGAPLKFVTNNGYLGTVTAAQAGDLVVVLAGCNAPVILRRKGSHYEHVGPCFVVGLMKGEAKQMVDRGEAKIETFEIR</sequence>
<comment type="caution">
    <text evidence="1">The sequence shown here is derived from an EMBL/GenBank/DDBJ whole genome shotgun (WGS) entry which is preliminary data.</text>
</comment>
<reference evidence="1" key="1">
    <citation type="submission" date="2022-06" db="EMBL/GenBank/DDBJ databases">
        <title>Fusarium solani species complex genomes reveal bases of compartmentalisation and animal pathogenesis.</title>
        <authorList>
            <person name="Tsai I.J."/>
        </authorList>
    </citation>
    <scope>NUCLEOTIDE SEQUENCE</scope>
    <source>
        <strain evidence="1">Fu6.1</strain>
    </source>
</reference>
<evidence type="ECO:0000313" key="2">
    <source>
        <dbReference type="Proteomes" id="UP001065298"/>
    </source>
</evidence>
<name>A0ACC0QRV0_9HYPO</name>
<evidence type="ECO:0000313" key="1">
    <source>
        <dbReference type="EMBL" id="KAI8665864.1"/>
    </source>
</evidence>
<protein>
    <submittedName>
        <fullName evidence="1">HET domain-containing protein</fullName>
    </submittedName>
</protein>
<keyword evidence="2" id="KW-1185">Reference proteome</keyword>